<dbReference type="SUPFAM" id="SSF47240">
    <property type="entry name" value="Ferritin-like"/>
    <property type="match status" value="1"/>
</dbReference>
<proteinExistence type="predicted"/>
<accession>A0ABU9NWD2</accession>
<evidence type="ECO:0000313" key="3">
    <source>
        <dbReference type="Proteomes" id="UP001468798"/>
    </source>
</evidence>
<gene>
    <name evidence="2" type="ORF">WFZ86_16640</name>
</gene>
<dbReference type="Gene3D" id="1.10.620.20">
    <property type="entry name" value="Ribonucleotide Reductase, subunit A"/>
    <property type="match status" value="1"/>
</dbReference>
<dbReference type="InterPro" id="IPR012348">
    <property type="entry name" value="RNR-like"/>
</dbReference>
<comment type="caution">
    <text evidence="2">The sequence shown here is derived from an EMBL/GenBank/DDBJ whole genome shotgun (WGS) entry which is preliminary data.</text>
</comment>
<dbReference type="EMBL" id="JBCGDP010000020">
    <property type="protein sequence ID" value="MEM0578132.1"/>
    <property type="molecule type" value="Genomic_DNA"/>
</dbReference>
<dbReference type="InterPro" id="IPR009078">
    <property type="entry name" value="Ferritin-like_SF"/>
</dbReference>
<dbReference type="Pfam" id="PF04945">
    <property type="entry name" value="YHS"/>
    <property type="match status" value="1"/>
</dbReference>
<feature type="domain" description="YHS" evidence="1">
    <location>
        <begin position="47"/>
        <end position="91"/>
    </location>
</feature>
<dbReference type="InterPro" id="IPR007029">
    <property type="entry name" value="YHS_dom"/>
</dbReference>
<evidence type="ECO:0000259" key="1">
    <source>
        <dbReference type="Pfam" id="PF04945"/>
    </source>
</evidence>
<organism evidence="2 3">
    <name type="scientific">Flavobacterium polysaccharolyticum</name>
    <dbReference type="NCBI Taxonomy" id="3133148"/>
    <lineage>
        <taxon>Bacteria</taxon>
        <taxon>Pseudomonadati</taxon>
        <taxon>Bacteroidota</taxon>
        <taxon>Flavobacteriia</taxon>
        <taxon>Flavobacteriales</taxon>
        <taxon>Flavobacteriaceae</taxon>
        <taxon>Flavobacterium</taxon>
    </lineage>
</organism>
<dbReference type="RefSeq" id="WP_342692974.1">
    <property type="nucleotide sequence ID" value="NZ_JBCGDP010000020.1"/>
</dbReference>
<dbReference type="Proteomes" id="UP001468798">
    <property type="component" value="Unassembled WGS sequence"/>
</dbReference>
<protein>
    <submittedName>
        <fullName evidence="2">YHS domain-containing protein</fullName>
    </submittedName>
</protein>
<keyword evidence="3" id="KW-1185">Reference proteome</keyword>
<dbReference type="PROSITE" id="PS51257">
    <property type="entry name" value="PROKAR_LIPOPROTEIN"/>
    <property type="match status" value="1"/>
</dbReference>
<reference evidence="2 3" key="1">
    <citation type="submission" date="2024-03" db="EMBL/GenBank/DDBJ databases">
        <title>Two novel species of the genus Flavobacterium exhibiting potentially degradation of complex polysaccharides.</title>
        <authorList>
            <person name="Lian X."/>
        </authorList>
    </citation>
    <scope>NUCLEOTIDE SEQUENCE [LARGE SCALE GENOMIC DNA]</scope>
    <source>
        <strain evidence="2 3">N6</strain>
    </source>
</reference>
<name>A0ABU9NWD2_9FLAO</name>
<evidence type="ECO:0000313" key="2">
    <source>
        <dbReference type="EMBL" id="MEM0578132.1"/>
    </source>
</evidence>
<sequence length="93" mass="10721">MKKLIYLAVLGTVLSCNKKQEVVVEEKATTVLEPSNPLNQLKYDNKVDFYCKMDIVKFGVSDTLHYKGKLYGFCAKMCKDEFLKNPEMYLAKK</sequence>